<protein>
    <submittedName>
        <fullName evidence="1">Uncharacterized protein</fullName>
    </submittedName>
</protein>
<reference evidence="1 2" key="1">
    <citation type="submission" date="2024-09" db="EMBL/GenBank/DDBJ databases">
        <authorList>
            <person name="Lee S.D."/>
        </authorList>
    </citation>
    <scope>NUCLEOTIDE SEQUENCE [LARGE SCALE GENOMIC DNA]</scope>
    <source>
        <strain evidence="1 2">N1-1</strain>
    </source>
</reference>
<evidence type="ECO:0000313" key="2">
    <source>
        <dbReference type="Proteomes" id="UP001592582"/>
    </source>
</evidence>
<proteinExistence type="predicted"/>
<evidence type="ECO:0000313" key="1">
    <source>
        <dbReference type="EMBL" id="MFC1410424.1"/>
    </source>
</evidence>
<organism evidence="1 2">
    <name type="scientific">Streptacidiphilus alkalitolerans</name>
    <dbReference type="NCBI Taxonomy" id="3342712"/>
    <lineage>
        <taxon>Bacteria</taxon>
        <taxon>Bacillati</taxon>
        <taxon>Actinomycetota</taxon>
        <taxon>Actinomycetes</taxon>
        <taxon>Kitasatosporales</taxon>
        <taxon>Streptomycetaceae</taxon>
        <taxon>Streptacidiphilus</taxon>
    </lineage>
</organism>
<gene>
    <name evidence="1" type="ORF">ACEZDG_14230</name>
</gene>
<dbReference type="EMBL" id="JBHEZX010000005">
    <property type="protein sequence ID" value="MFC1410424.1"/>
    <property type="molecule type" value="Genomic_DNA"/>
</dbReference>
<name>A0ABV6V9M4_9ACTN</name>
<comment type="caution">
    <text evidence="1">The sequence shown here is derived from an EMBL/GenBank/DDBJ whole genome shotgun (WGS) entry which is preliminary data.</text>
</comment>
<dbReference type="Proteomes" id="UP001592582">
    <property type="component" value="Unassembled WGS sequence"/>
</dbReference>
<accession>A0ABV6V9M4</accession>
<keyword evidence="2" id="KW-1185">Reference proteome</keyword>
<sequence>MLVDQATSSAAEWLAETVADPERVLAWWHDDAEHIATLPAGIKFDAIRIPLERAERVMGALAEARAPHCPLYLDRINGHAYVLVAPGTAATWNVPGTYALGTATWLWVPDPASVGGDGISWVWPPDGSGQLCPAEQLAQALVAA</sequence>